<dbReference type="GeneID" id="15613127"/>
<protein>
    <submittedName>
        <fullName evidence="3">Uncharacterized protein</fullName>
    </submittedName>
</protein>
<accession>A0A916KPZ7</accession>
<keyword evidence="2" id="KW-0472">Membrane</keyword>
<reference evidence="3" key="1">
    <citation type="journal article" date="2013" name="J. Virol.">
        <title>New Insights into the Evolution of Entomopoxvirinae from the Complete Genome Sequences of Four Entomopoxviruses Infecting Adoxophyes honmai, Choristoneura biennis, Choristoneura rosaceana, and Mythimna separata.</title>
        <authorList>
            <person name="Theze J."/>
            <person name="Takatsuka J."/>
            <person name="Li Z."/>
            <person name="Gallais J."/>
            <person name="Doucet D."/>
            <person name="Arif B."/>
            <person name="Nakai M."/>
            <person name="Herniou E.A."/>
        </authorList>
    </citation>
    <scope>NUCLEOTIDE SEQUENCE</scope>
</reference>
<name>A0A916KPZ7_CBEPV</name>
<keyword evidence="4" id="KW-1185">Reference proteome</keyword>
<feature type="coiled-coil region" evidence="1">
    <location>
        <begin position="58"/>
        <end position="120"/>
    </location>
</feature>
<dbReference type="Proteomes" id="UP000792220">
    <property type="component" value="Genome"/>
</dbReference>
<dbReference type="KEGG" id="vg:15613127"/>
<feature type="transmembrane region" description="Helical" evidence="2">
    <location>
        <begin position="6"/>
        <end position="23"/>
    </location>
</feature>
<evidence type="ECO:0000313" key="4">
    <source>
        <dbReference type="Proteomes" id="UP000792220"/>
    </source>
</evidence>
<dbReference type="RefSeq" id="YP_008004207.1">
    <property type="nucleotide sequence ID" value="NC_021248.1"/>
</dbReference>
<organism evidence="3 4">
    <name type="scientific">Choristoneura biennis entomopoxvirus</name>
    <name type="common">CbEPV</name>
    <dbReference type="NCBI Taxonomy" id="10288"/>
    <lineage>
        <taxon>Viruses</taxon>
        <taxon>Varidnaviria</taxon>
        <taxon>Bamfordvirae</taxon>
        <taxon>Nucleocytoviricota</taxon>
        <taxon>Pokkesviricetes</taxon>
        <taxon>Chitovirales</taxon>
        <taxon>Poxviridae</taxon>
        <taxon>Entomopoxvirinae</taxon>
        <taxon>Betaentomopoxvirus</taxon>
        <taxon>Betaentomopoxvirus cbiennis</taxon>
    </lineage>
</organism>
<gene>
    <name evidence="3" type="ORF">CHBEV_137</name>
</gene>
<evidence type="ECO:0000256" key="2">
    <source>
        <dbReference type="SAM" id="Phobius"/>
    </source>
</evidence>
<dbReference type="EMBL" id="HF679132">
    <property type="protein sequence ID" value="CCU55705.1"/>
    <property type="molecule type" value="Genomic_DNA"/>
</dbReference>
<evidence type="ECO:0000313" key="3">
    <source>
        <dbReference type="EMBL" id="CCU55705.1"/>
    </source>
</evidence>
<keyword evidence="1" id="KW-0175">Coiled coil</keyword>
<evidence type="ECO:0000256" key="1">
    <source>
        <dbReference type="SAM" id="Coils"/>
    </source>
</evidence>
<proteinExistence type="predicted"/>
<keyword evidence="2" id="KW-1133">Transmembrane helix</keyword>
<sequence>MLLFFITLIILTVIIIIIYYIIINTPSSIDSLNNFDDEYLANIRFVPEQIFDYSIGDYNDLIQQLEELRIRHDMLYNEYNDLKNERNIYLNLIEDQNDHIMNLRNHIDTLKAEIANNTNNLSNING</sequence>
<keyword evidence="2" id="KW-0812">Transmembrane</keyword>
<dbReference type="OrthoDB" id="22960at10239"/>
<organismHost>
    <name type="scientific">Choristoneura fumiferana</name>
    <name type="common">Spruce budworm moth</name>
    <name type="synonym">Archips fumiferana</name>
    <dbReference type="NCBI Taxonomy" id="7141"/>
</organismHost>